<dbReference type="Proteomes" id="UP000288227">
    <property type="component" value="Unassembled WGS sequence"/>
</dbReference>
<evidence type="ECO:0000313" key="2">
    <source>
        <dbReference type="Proteomes" id="UP000288227"/>
    </source>
</evidence>
<keyword evidence="2" id="KW-1185">Reference proteome</keyword>
<evidence type="ECO:0000313" key="1">
    <source>
        <dbReference type="EMBL" id="GCC50355.1"/>
    </source>
</evidence>
<dbReference type="RefSeq" id="WP_127120996.1">
    <property type="nucleotide sequence ID" value="NZ_BHXQ01000001.1"/>
</dbReference>
<comment type="caution">
    <text evidence="1">The sequence shown here is derived from an EMBL/GenBank/DDBJ whole genome shotgun (WGS) entry which is preliminary data.</text>
</comment>
<protein>
    <recommendedName>
        <fullName evidence="3">AAA+ ATPase domain-containing protein</fullName>
    </recommendedName>
</protein>
<organism evidence="1 2">
    <name type="scientific">Chryseotalea sanaruensis</name>
    <dbReference type="NCBI Taxonomy" id="2482724"/>
    <lineage>
        <taxon>Bacteria</taxon>
        <taxon>Pseudomonadati</taxon>
        <taxon>Bacteroidota</taxon>
        <taxon>Cytophagia</taxon>
        <taxon>Cytophagales</taxon>
        <taxon>Chryseotaleaceae</taxon>
        <taxon>Chryseotalea</taxon>
    </lineage>
</organism>
<evidence type="ECO:0008006" key="3">
    <source>
        <dbReference type="Google" id="ProtNLM"/>
    </source>
</evidence>
<gene>
    <name evidence="1" type="ORF">SanaruYs_05700</name>
</gene>
<dbReference type="AlphaFoldDB" id="A0A401U649"/>
<name>A0A401U649_9BACT</name>
<dbReference type="EMBL" id="BHXQ01000001">
    <property type="protein sequence ID" value="GCC50355.1"/>
    <property type="molecule type" value="Genomic_DNA"/>
</dbReference>
<reference evidence="1 2" key="1">
    <citation type="submission" date="2018-11" db="EMBL/GenBank/DDBJ databases">
        <title>Chryseotalea sanarue gen. nov., sp., nov., a member of the family Cytophagaceae, isolated from a brackish lake in Hamamatsu Japan.</title>
        <authorList>
            <person name="Maejima Y."/>
            <person name="Iino T."/>
            <person name="Muraguchi Y."/>
            <person name="Fukuda K."/>
            <person name="Ohkuma M."/>
            <person name="Moriuchi R."/>
            <person name="Dohra H."/>
            <person name="Kimbara K."/>
            <person name="Shintani M."/>
        </authorList>
    </citation>
    <scope>NUCLEOTIDE SEQUENCE [LARGE SCALE GENOMIC DNA]</scope>
    <source>
        <strain evidence="1 2">Ys</strain>
    </source>
</reference>
<sequence length="237" mass="27857">MINEVWETLNQLKMNEGFRAALKEKKIICIIDHPGTGFKHAFRRFSNLNSDVRSVFVEIPIGKKSTREITLDMLTQIMTIRFNNFKYKTPSPFDLLRVLGERVKQDLRGKKILIVFDGIDNLSKKKLADFMLIIKGINFPCGIVLRFGADYYKKIKSNEKLYNEFWLFTEWRKVTTPNTPEDIEKLCRFYGLDNPIFIREICDRTTSFTVAMSFIKKHNNYRPPSQLNLFSQNPVRI</sequence>
<proteinExistence type="predicted"/>
<accession>A0A401U649</accession>
<dbReference type="OrthoDB" id="88903at2"/>